<evidence type="ECO:0000313" key="3">
    <source>
        <dbReference type="EMBL" id="VAW58623.1"/>
    </source>
</evidence>
<dbReference type="GO" id="GO:0005886">
    <property type="term" value="C:plasma membrane"/>
    <property type="evidence" value="ECO:0007669"/>
    <property type="project" value="TreeGrafter"/>
</dbReference>
<proteinExistence type="predicted"/>
<evidence type="ECO:0000256" key="1">
    <source>
        <dbReference type="ARBA" id="ARBA00022679"/>
    </source>
</evidence>
<dbReference type="InterPro" id="IPR038107">
    <property type="entry name" value="Glycos_transf_N_sf"/>
</dbReference>
<dbReference type="EMBL" id="UOFH01000022">
    <property type="protein sequence ID" value="VAW58623.1"/>
    <property type="molecule type" value="Genomic_DNA"/>
</dbReference>
<dbReference type="InterPro" id="IPR007507">
    <property type="entry name" value="Glycos_transf_N"/>
</dbReference>
<protein>
    <submittedName>
        <fullName evidence="3">3-deoxy-D-manno-octulosonic acid transferase</fullName>
        <ecNumber evidence="3">2.4.99.12</ecNumber>
    </submittedName>
</protein>
<sequence>MTYRLLSILLWPVFLIYTLKTSLRDKSFRYFFQRLGFSYPSQKTKTIWIHCASVGEVNTYLPLHHKLLAQYPNTNFVITTNTVTGSSTVLRHKLKHTQHCFLPIESAFAISRFLNAWQPSQVLIMETEIWPLLYKKCHLKNIPISIINARLSHRTLNTNNWIKTLYKTSLSYVGKILCKSKNELNNFKLLGATDKQLSIAGNLKFAFTYNSQTTEPINLNNRKYCVAASTHNNEEEQLAALWNKLDTNILLVIVPRHPNRSKQIQKQLNTLNIKLSIRSKKQNIDKNTRVYLADTLGELAQFMQQAELVIIGGSFIKHGGQNILEPCRIGKPTICGPHMFNFKDEVEFLLQHNGCIQIKDISEIGTIVNEYISAPENLTSIGNNAKNALQKQSVILDDYISSLLSR</sequence>
<dbReference type="SUPFAM" id="SSF53756">
    <property type="entry name" value="UDP-Glycosyltransferase/glycogen phosphorylase"/>
    <property type="match status" value="1"/>
</dbReference>
<dbReference type="Gene3D" id="3.40.50.2000">
    <property type="entry name" value="Glycogen Phosphorylase B"/>
    <property type="match status" value="1"/>
</dbReference>
<organism evidence="3">
    <name type="scientific">hydrothermal vent metagenome</name>
    <dbReference type="NCBI Taxonomy" id="652676"/>
    <lineage>
        <taxon>unclassified sequences</taxon>
        <taxon>metagenomes</taxon>
        <taxon>ecological metagenomes</taxon>
    </lineage>
</organism>
<evidence type="ECO:0000259" key="2">
    <source>
        <dbReference type="Pfam" id="PF04413"/>
    </source>
</evidence>
<dbReference type="Pfam" id="PF04413">
    <property type="entry name" value="Glycos_transf_N"/>
    <property type="match status" value="1"/>
</dbReference>
<dbReference type="GO" id="GO:0009245">
    <property type="term" value="P:lipid A biosynthetic process"/>
    <property type="evidence" value="ECO:0007669"/>
    <property type="project" value="TreeGrafter"/>
</dbReference>
<accession>A0A3B0X295</accession>
<dbReference type="PANTHER" id="PTHR42755:SF1">
    <property type="entry name" value="3-DEOXY-D-MANNO-OCTULOSONIC ACID TRANSFERASE, MITOCHONDRIAL-RELATED"/>
    <property type="match status" value="1"/>
</dbReference>
<keyword evidence="1 3" id="KW-0808">Transferase</keyword>
<dbReference type="EC" id="2.4.99.12" evidence="3"/>
<dbReference type="PANTHER" id="PTHR42755">
    <property type="entry name" value="3-DEOXY-MANNO-OCTULOSONATE CYTIDYLYLTRANSFERASE"/>
    <property type="match status" value="1"/>
</dbReference>
<dbReference type="InterPro" id="IPR039901">
    <property type="entry name" value="Kdotransferase"/>
</dbReference>
<keyword evidence="3" id="KW-0328">Glycosyltransferase</keyword>
<dbReference type="GO" id="GO:0043842">
    <property type="term" value="F:Kdo transferase activity"/>
    <property type="evidence" value="ECO:0007669"/>
    <property type="project" value="UniProtKB-EC"/>
</dbReference>
<name>A0A3B0X295_9ZZZZ</name>
<feature type="domain" description="3-deoxy-D-manno-octulosonic-acid transferase N-terminal" evidence="2">
    <location>
        <begin position="31"/>
        <end position="206"/>
    </location>
</feature>
<gene>
    <name evidence="3" type="ORF">MNBD_GAMMA08-2743</name>
</gene>
<dbReference type="Gene3D" id="3.40.50.11720">
    <property type="entry name" value="3-Deoxy-D-manno-octulosonic-acid transferase, N-terminal domain"/>
    <property type="match status" value="1"/>
</dbReference>
<dbReference type="AlphaFoldDB" id="A0A3B0X295"/>
<reference evidence="3" key="1">
    <citation type="submission" date="2018-06" db="EMBL/GenBank/DDBJ databases">
        <authorList>
            <person name="Zhirakovskaya E."/>
        </authorList>
    </citation>
    <scope>NUCLEOTIDE SEQUENCE</scope>
</reference>